<dbReference type="GO" id="GO:0016491">
    <property type="term" value="F:oxidoreductase activity"/>
    <property type="evidence" value="ECO:0007669"/>
    <property type="project" value="InterPro"/>
</dbReference>
<evidence type="ECO:0000256" key="2">
    <source>
        <dbReference type="ARBA" id="ARBA00049106"/>
    </source>
</evidence>
<dbReference type="InterPro" id="IPR012349">
    <property type="entry name" value="Split_barrel_FMN-bd"/>
</dbReference>
<keyword evidence="4" id="KW-1185">Reference proteome</keyword>
<protein>
    <submittedName>
        <fullName evidence="3">Uncharacterized protein</fullName>
    </submittedName>
</protein>
<name>A0A1B9N8A3_9MICO</name>
<dbReference type="EMBL" id="LXMD01000028">
    <property type="protein sequence ID" value="OCG72832.1"/>
    <property type="molecule type" value="Genomic_DNA"/>
</dbReference>
<dbReference type="Proteomes" id="UP000093355">
    <property type="component" value="Unassembled WGS sequence"/>
</dbReference>
<comment type="caution">
    <text evidence="3">The sequence shown here is derived from an EMBL/GenBank/DDBJ whole genome shotgun (WGS) entry which is preliminary data.</text>
</comment>
<evidence type="ECO:0000313" key="4">
    <source>
        <dbReference type="Proteomes" id="UP000093355"/>
    </source>
</evidence>
<dbReference type="AlphaFoldDB" id="A0A1B9N8A3"/>
<dbReference type="InterPro" id="IPR004378">
    <property type="entry name" value="F420H2_quin_Rdtase"/>
</dbReference>
<dbReference type="PANTHER" id="PTHR39428:SF3">
    <property type="entry name" value="DEAZAFLAVIN-DEPENDENT NITROREDUCTASE"/>
    <property type="match status" value="1"/>
</dbReference>
<comment type="similarity">
    <text evidence="1">Belongs to the F420H(2)-dependent quinone reductase family.</text>
</comment>
<dbReference type="Pfam" id="PF04075">
    <property type="entry name" value="F420H2_quin_red"/>
    <property type="match status" value="1"/>
</dbReference>
<sequence length="153" mass="16998">MSEKRPFVPPRWFVTTAWRIHRAIARRGPGRGLWTTADRRGWGSLTLHTRGRRSGEPRLAVVAYLEDGGRWHTLAMNGWSEGHPAWWLNLKADPRATVALADGSRHEVVASRAAGTERDRLWAAWCATNADLDALAASRRTPTDVVLLTPTAG</sequence>
<dbReference type="RefSeq" id="WP_067027519.1">
    <property type="nucleotide sequence ID" value="NZ_CP038256.1"/>
</dbReference>
<proteinExistence type="inferred from homology"/>
<dbReference type="NCBIfam" id="TIGR00026">
    <property type="entry name" value="hi_GC_TIGR00026"/>
    <property type="match status" value="1"/>
</dbReference>
<reference evidence="3 4" key="1">
    <citation type="submission" date="2016-05" db="EMBL/GenBank/DDBJ databases">
        <authorList>
            <person name="Lavstsen T."/>
            <person name="Jespersen J.S."/>
        </authorList>
    </citation>
    <scope>NUCLEOTIDE SEQUENCE [LARGE SCALE GENOMIC DNA]</scope>
    <source>
        <strain evidence="3 4">YLB-01</strain>
    </source>
</reference>
<dbReference type="GO" id="GO:0005886">
    <property type="term" value="C:plasma membrane"/>
    <property type="evidence" value="ECO:0007669"/>
    <property type="project" value="TreeGrafter"/>
</dbReference>
<dbReference type="GO" id="GO:0070967">
    <property type="term" value="F:coenzyme F420 binding"/>
    <property type="evidence" value="ECO:0007669"/>
    <property type="project" value="TreeGrafter"/>
</dbReference>
<evidence type="ECO:0000313" key="3">
    <source>
        <dbReference type="EMBL" id="OCG72832.1"/>
    </source>
</evidence>
<dbReference type="STRING" id="904291.A7J15_10005"/>
<dbReference type="OrthoDB" id="8225825at2"/>
<dbReference type="Gene3D" id="2.30.110.10">
    <property type="entry name" value="Electron Transport, Fmn-binding Protein, Chain A"/>
    <property type="match status" value="1"/>
</dbReference>
<comment type="catalytic activity">
    <reaction evidence="2">
        <text>oxidized coenzyme F420-(gamma-L-Glu)(n) + a quinol + H(+) = reduced coenzyme F420-(gamma-L-Glu)(n) + a quinone</text>
        <dbReference type="Rhea" id="RHEA:39663"/>
        <dbReference type="Rhea" id="RHEA-COMP:12939"/>
        <dbReference type="Rhea" id="RHEA-COMP:14378"/>
        <dbReference type="ChEBI" id="CHEBI:15378"/>
        <dbReference type="ChEBI" id="CHEBI:24646"/>
        <dbReference type="ChEBI" id="CHEBI:132124"/>
        <dbReference type="ChEBI" id="CHEBI:133980"/>
        <dbReference type="ChEBI" id="CHEBI:139511"/>
    </reaction>
</comment>
<dbReference type="PANTHER" id="PTHR39428">
    <property type="entry name" value="F420H(2)-DEPENDENT QUINONE REDUCTASE RV1261C"/>
    <property type="match status" value="1"/>
</dbReference>
<organism evidence="3 4">
    <name type="scientific">Microbacterium sediminis</name>
    <dbReference type="NCBI Taxonomy" id="904291"/>
    <lineage>
        <taxon>Bacteria</taxon>
        <taxon>Bacillati</taxon>
        <taxon>Actinomycetota</taxon>
        <taxon>Actinomycetes</taxon>
        <taxon>Micrococcales</taxon>
        <taxon>Microbacteriaceae</taxon>
        <taxon>Microbacterium</taxon>
    </lineage>
</organism>
<gene>
    <name evidence="3" type="ORF">A7J15_10005</name>
</gene>
<evidence type="ECO:0000256" key="1">
    <source>
        <dbReference type="ARBA" id="ARBA00008710"/>
    </source>
</evidence>
<accession>A0A1B9N8A3</accession>